<proteinExistence type="predicted"/>
<dbReference type="AlphaFoldDB" id="A0A0E3SCK8"/>
<name>A0A0E3SCK8_9EURY</name>
<dbReference type="Proteomes" id="UP000033101">
    <property type="component" value="Chromosome"/>
</dbReference>
<dbReference type="STRING" id="1434110.MSHOH_2138"/>
<gene>
    <name evidence="1" type="ORF">MSHOH_2138</name>
</gene>
<dbReference type="KEGG" id="mhor:MSHOH_2138"/>
<evidence type="ECO:0000313" key="2">
    <source>
        <dbReference type="Proteomes" id="UP000033101"/>
    </source>
</evidence>
<dbReference type="PATRIC" id="fig|1434110.4.peg.2718"/>
<protein>
    <submittedName>
        <fullName evidence="1">Uncharacterized protein</fullName>
    </submittedName>
</protein>
<dbReference type="EMBL" id="CP009516">
    <property type="protein sequence ID" value="AKB78621.1"/>
    <property type="molecule type" value="Genomic_DNA"/>
</dbReference>
<organism evidence="1 2">
    <name type="scientific">Methanosarcina horonobensis HB-1 = JCM 15518</name>
    <dbReference type="NCBI Taxonomy" id="1434110"/>
    <lineage>
        <taxon>Archaea</taxon>
        <taxon>Methanobacteriati</taxon>
        <taxon>Methanobacteriota</taxon>
        <taxon>Stenosarchaea group</taxon>
        <taxon>Methanomicrobia</taxon>
        <taxon>Methanosarcinales</taxon>
        <taxon>Methanosarcinaceae</taxon>
        <taxon>Methanosarcina</taxon>
    </lineage>
</organism>
<evidence type="ECO:0000313" key="1">
    <source>
        <dbReference type="EMBL" id="AKB78621.1"/>
    </source>
</evidence>
<keyword evidence="2" id="KW-1185">Reference proteome</keyword>
<sequence length="97" mass="11058">MTTERIRDCCPFCGQLNFRRIVRKFRYACEACGKDISAGKQLRKCPDCKSTDLKKQYVNKYICNNCQSAFDTPSQKISKGHPGNFPQALCKKVEVTV</sequence>
<dbReference type="HOGENOM" id="CLU_2340191_0_0_2"/>
<accession>A0A0E3SCK8</accession>
<reference evidence="1 2" key="1">
    <citation type="submission" date="2014-07" db="EMBL/GenBank/DDBJ databases">
        <title>Methanogenic archaea and the global carbon cycle.</title>
        <authorList>
            <person name="Henriksen J.R."/>
            <person name="Luke J."/>
            <person name="Reinhart S."/>
            <person name="Benedict M.N."/>
            <person name="Youngblut N.D."/>
            <person name="Metcalf M.E."/>
            <person name="Whitaker R.J."/>
            <person name="Metcalf W.W."/>
        </authorList>
    </citation>
    <scope>NUCLEOTIDE SEQUENCE [LARGE SCALE GENOMIC DNA]</scope>
    <source>
        <strain evidence="1 2">HB-1</strain>
    </source>
</reference>